<evidence type="ECO:0000313" key="3">
    <source>
        <dbReference type="EMBL" id="EHK62762.1"/>
    </source>
</evidence>
<gene>
    <name evidence="3" type="ORF">KYC_28447</name>
</gene>
<dbReference type="EMBL" id="AGUF01000104">
    <property type="protein sequence ID" value="EHK62762.1"/>
    <property type="molecule type" value="Genomic_DNA"/>
</dbReference>
<sequence length="198" mass="20684">MQRYMKSRRSAWLAAGALAMASAAAFAQSQGRSTPVPAVSGTSIAATAQTDSGVATPNHAAPTPASDPTAIGHAVLNAGPDPRVKLDGLSRDHAAIFGTDDPDEQALLDQERALQAQRDQLRVLERVLNATPQGADPHPPAMIPLTSGGPMNMPRLAPTPSGSQLDRAGGNSRQSVDEMQRRVNALRRDADVLSQGGR</sequence>
<dbReference type="RefSeq" id="WP_008168953.1">
    <property type="nucleotide sequence ID" value="NZ_AGUF01000104.1"/>
</dbReference>
<evidence type="ECO:0000256" key="1">
    <source>
        <dbReference type="SAM" id="MobiDB-lite"/>
    </source>
</evidence>
<dbReference type="Proteomes" id="UP000003113">
    <property type="component" value="Unassembled WGS sequence"/>
</dbReference>
<name>H0FFW9_9BURK</name>
<keyword evidence="4" id="KW-1185">Reference proteome</keyword>
<accession>H0FFW9</accession>
<feature type="signal peptide" evidence="2">
    <location>
        <begin position="1"/>
        <end position="27"/>
    </location>
</feature>
<dbReference type="STRING" id="477184.KYC_28447"/>
<evidence type="ECO:0000256" key="2">
    <source>
        <dbReference type="SAM" id="SignalP"/>
    </source>
</evidence>
<dbReference type="PATRIC" id="fig|477184.5.peg.5572"/>
<reference evidence="3 4" key="1">
    <citation type="journal article" date="2012" name="J. Bacteriol.">
        <title>Genome sequence of the highly efficient arsenite-oxidizing bacterium Achromobacter arsenitoxydans SY8.</title>
        <authorList>
            <person name="Li X."/>
            <person name="Hu Y."/>
            <person name="Gong J."/>
            <person name="Lin Y."/>
            <person name="Johnstone L."/>
            <person name="Rensing C."/>
            <person name="Wang G."/>
        </authorList>
    </citation>
    <scope>NUCLEOTIDE SEQUENCE [LARGE SCALE GENOMIC DNA]</scope>
    <source>
        <strain evidence="3 4">SY8</strain>
    </source>
</reference>
<protein>
    <submittedName>
        <fullName evidence="3">Uncharacterized protein</fullName>
    </submittedName>
</protein>
<proteinExistence type="predicted"/>
<organism evidence="3 4">
    <name type="scientific">Achromobacter arsenitoxydans SY8</name>
    <dbReference type="NCBI Taxonomy" id="477184"/>
    <lineage>
        <taxon>Bacteria</taxon>
        <taxon>Pseudomonadati</taxon>
        <taxon>Pseudomonadota</taxon>
        <taxon>Betaproteobacteria</taxon>
        <taxon>Burkholderiales</taxon>
        <taxon>Alcaligenaceae</taxon>
        <taxon>Achromobacter</taxon>
    </lineage>
</organism>
<feature type="chain" id="PRO_5003533032" evidence="2">
    <location>
        <begin position="28"/>
        <end position="198"/>
    </location>
</feature>
<dbReference type="AlphaFoldDB" id="H0FFW9"/>
<feature type="region of interest" description="Disordered" evidence="1">
    <location>
        <begin position="52"/>
        <end position="73"/>
    </location>
</feature>
<comment type="caution">
    <text evidence="3">The sequence shown here is derived from an EMBL/GenBank/DDBJ whole genome shotgun (WGS) entry which is preliminary data.</text>
</comment>
<feature type="region of interest" description="Disordered" evidence="1">
    <location>
        <begin position="131"/>
        <end position="177"/>
    </location>
</feature>
<evidence type="ECO:0000313" key="4">
    <source>
        <dbReference type="Proteomes" id="UP000003113"/>
    </source>
</evidence>
<keyword evidence="2" id="KW-0732">Signal</keyword>